<evidence type="ECO:0000256" key="7">
    <source>
        <dbReference type="ARBA" id="ARBA00023002"/>
    </source>
</evidence>
<name>A0ABW3VLZ3_9PSEU</name>
<reference evidence="11" key="1">
    <citation type="journal article" date="2019" name="Int. J. Syst. Evol. Microbiol.">
        <title>The Global Catalogue of Microorganisms (GCM) 10K type strain sequencing project: providing services to taxonomists for standard genome sequencing and annotation.</title>
        <authorList>
            <consortium name="The Broad Institute Genomics Platform"/>
            <consortium name="The Broad Institute Genome Sequencing Center for Infectious Disease"/>
            <person name="Wu L."/>
            <person name="Ma J."/>
        </authorList>
    </citation>
    <scope>NUCLEOTIDE SEQUENCE [LARGE SCALE GENOMIC DNA]</scope>
    <source>
        <strain evidence="11">CCUG 49018</strain>
    </source>
</reference>
<dbReference type="GO" id="GO:0004489">
    <property type="term" value="F:methylenetetrahydrofolate reductase [NAD(P)H] activity"/>
    <property type="evidence" value="ECO:0007669"/>
    <property type="project" value="UniProtKB-EC"/>
</dbReference>
<keyword evidence="8" id="KW-0862">Zinc</keyword>
<dbReference type="InterPro" id="IPR029041">
    <property type="entry name" value="FAD-linked_oxidoreductase-like"/>
</dbReference>
<evidence type="ECO:0000256" key="2">
    <source>
        <dbReference type="ARBA" id="ARBA00004777"/>
    </source>
</evidence>
<keyword evidence="4" id="KW-0285">Flavoprotein</keyword>
<feature type="binding site" evidence="8">
    <location>
        <position position="211"/>
    </location>
    <ligand>
        <name>Zn(2+)</name>
        <dbReference type="ChEBI" id="CHEBI:29105"/>
    </ligand>
</feature>
<keyword evidence="11" id="KW-1185">Reference proteome</keyword>
<keyword evidence="6" id="KW-0274">FAD</keyword>
<dbReference type="InterPro" id="IPR003171">
    <property type="entry name" value="Mehydrof_redctse-like"/>
</dbReference>
<dbReference type="GO" id="GO:0008168">
    <property type="term" value="F:methyltransferase activity"/>
    <property type="evidence" value="ECO:0007669"/>
    <property type="project" value="UniProtKB-KW"/>
</dbReference>
<keyword evidence="7 10" id="KW-0560">Oxidoreductase</keyword>
<dbReference type="NCBIfam" id="NF006396">
    <property type="entry name" value="PRK08645.1"/>
    <property type="match status" value="1"/>
</dbReference>
<dbReference type="RefSeq" id="WP_346091864.1">
    <property type="nucleotide sequence ID" value="NZ_BAABKS010000042.1"/>
</dbReference>
<dbReference type="GO" id="GO:0032259">
    <property type="term" value="P:methylation"/>
    <property type="evidence" value="ECO:0007669"/>
    <property type="project" value="UniProtKB-KW"/>
</dbReference>
<dbReference type="PROSITE" id="PS50970">
    <property type="entry name" value="HCY"/>
    <property type="match status" value="1"/>
</dbReference>
<dbReference type="SUPFAM" id="SSF82282">
    <property type="entry name" value="Homocysteine S-methyltransferase"/>
    <property type="match status" value="1"/>
</dbReference>
<comment type="cofactor">
    <cofactor evidence="8">
        <name>Zn(2+)</name>
        <dbReference type="ChEBI" id="CHEBI:29105"/>
    </cofactor>
</comment>
<evidence type="ECO:0000313" key="11">
    <source>
        <dbReference type="Proteomes" id="UP001597182"/>
    </source>
</evidence>
<evidence type="ECO:0000256" key="4">
    <source>
        <dbReference type="ARBA" id="ARBA00022630"/>
    </source>
</evidence>
<feature type="domain" description="Hcy-binding" evidence="9">
    <location>
        <begin position="1"/>
        <end position="292"/>
    </location>
</feature>
<keyword evidence="3 8" id="KW-0489">Methyltransferase</keyword>
<keyword evidence="5 8" id="KW-0808">Transferase</keyword>
<feature type="binding site" evidence="8">
    <location>
        <position position="278"/>
    </location>
    <ligand>
        <name>Zn(2+)</name>
        <dbReference type="ChEBI" id="CHEBI:29105"/>
    </ligand>
</feature>
<evidence type="ECO:0000256" key="3">
    <source>
        <dbReference type="ARBA" id="ARBA00022603"/>
    </source>
</evidence>
<keyword evidence="8" id="KW-0479">Metal-binding</keyword>
<protein>
    <submittedName>
        <fullName evidence="10">Bifunctional homocysteine S-methyltransferase/methylenetetrahydrofolate reductase</fullName>
        <ecNumber evidence="10">1.5.1.20</ecNumber>
        <ecNumber evidence="10">2.1.1.10</ecNumber>
    </submittedName>
</protein>
<comment type="cofactor">
    <cofactor evidence="1">
        <name>FAD</name>
        <dbReference type="ChEBI" id="CHEBI:57692"/>
    </cofactor>
</comment>
<dbReference type="Pfam" id="PF02219">
    <property type="entry name" value="MTHFR"/>
    <property type="match status" value="1"/>
</dbReference>
<evidence type="ECO:0000256" key="5">
    <source>
        <dbReference type="ARBA" id="ARBA00022679"/>
    </source>
</evidence>
<dbReference type="EMBL" id="JBHTMB010000152">
    <property type="protein sequence ID" value="MFD1235289.1"/>
    <property type="molecule type" value="Genomic_DNA"/>
</dbReference>
<dbReference type="EC" id="2.1.1.10" evidence="10"/>
<dbReference type="InterPro" id="IPR036589">
    <property type="entry name" value="HCY_dom_sf"/>
</dbReference>
<dbReference type="SUPFAM" id="SSF51730">
    <property type="entry name" value="FAD-linked oxidoreductase"/>
    <property type="match status" value="1"/>
</dbReference>
<organism evidence="10 11">
    <name type="scientific">Pseudonocardia benzenivorans</name>
    <dbReference type="NCBI Taxonomy" id="228005"/>
    <lineage>
        <taxon>Bacteria</taxon>
        <taxon>Bacillati</taxon>
        <taxon>Actinomycetota</taxon>
        <taxon>Actinomycetes</taxon>
        <taxon>Pseudonocardiales</taxon>
        <taxon>Pseudonocardiaceae</taxon>
        <taxon>Pseudonocardia</taxon>
    </lineage>
</organism>
<comment type="caution">
    <text evidence="10">The sequence shown here is derived from an EMBL/GenBank/DDBJ whole genome shotgun (WGS) entry which is preliminary data.</text>
</comment>
<dbReference type="EC" id="1.5.1.20" evidence="10"/>
<dbReference type="Pfam" id="PF02574">
    <property type="entry name" value="S-methyl_trans"/>
    <property type="match status" value="1"/>
</dbReference>
<evidence type="ECO:0000259" key="9">
    <source>
        <dbReference type="PROSITE" id="PS50970"/>
    </source>
</evidence>
<feature type="binding site" evidence="8">
    <location>
        <position position="277"/>
    </location>
    <ligand>
        <name>Zn(2+)</name>
        <dbReference type="ChEBI" id="CHEBI:29105"/>
    </ligand>
</feature>
<evidence type="ECO:0000256" key="1">
    <source>
        <dbReference type="ARBA" id="ARBA00001974"/>
    </source>
</evidence>
<dbReference type="Proteomes" id="UP001597182">
    <property type="component" value="Unassembled WGS sequence"/>
</dbReference>
<accession>A0ABW3VLZ3</accession>
<dbReference type="Gene3D" id="3.20.20.220">
    <property type="match status" value="1"/>
</dbReference>
<evidence type="ECO:0000256" key="8">
    <source>
        <dbReference type="PROSITE-ProRule" id="PRU00333"/>
    </source>
</evidence>
<evidence type="ECO:0000313" key="10">
    <source>
        <dbReference type="EMBL" id="MFD1235289.1"/>
    </source>
</evidence>
<dbReference type="InterPro" id="IPR003726">
    <property type="entry name" value="HCY_dom"/>
</dbReference>
<sequence length="603" mass="62458">MNVRELLTTSVLVGDGAMGTMLHAAGNSLDQALPALNLTEPELVRTIHDSYVGAGVDLVQTNTFGASRLRLAEYGVADDVARINAAGARLAREAAARADRAVLVAGSVAPAVSVHQRRRVAAEERRAAVREQVEVLVGAGVDVVLLETFGHLDELVEASEVALEVARRTGDVPVIAQATFGSDRHTLSGHTPHEVVTALAGFPLAAMGVNCTLGPQGCLAVLRELRVHTAVPLTVQPNAGLPRRVGPARFEYDIDADYFVRYTRQLLDAGAALVGGCCGTTPSQLAAAAAAVAEHRSQRAAEVAERVAATAVVPERPETDGPFSASGHVVAVELRPAPTGGVDEALELAAELQEAGVGLVSVAASSSPRAQVNSVDLALHLHNRLGLTTLASVTTWDRTIMALQADLLGAHALGVRGVVCETGTPPLLGDYPHVDGIWDVDSLGLIELLAGLNDGTDYHGLRLGTKTSFEIGARVNPGSRDPGRAAAGALDKIAAGAQFLITRPVHELAGLERVLEAVDGRVPVLVAVRPLTGFDEADYLAHEVPDVTIPAATLAALQDAGPDARAAGIDLAVALADQIRGMAKGVVVTGGSDVVEAVRRLLG</sequence>
<dbReference type="PANTHER" id="PTHR11103:SF18">
    <property type="entry name" value="SLR1189 PROTEIN"/>
    <property type="match status" value="1"/>
</dbReference>
<evidence type="ECO:0000256" key="6">
    <source>
        <dbReference type="ARBA" id="ARBA00022827"/>
    </source>
</evidence>
<proteinExistence type="predicted"/>
<comment type="pathway">
    <text evidence="2">One-carbon metabolism; tetrahydrofolate interconversion.</text>
</comment>
<gene>
    <name evidence="10" type="ORF">ACFQ34_18530</name>
</gene>
<dbReference type="Gene3D" id="3.20.20.330">
    <property type="entry name" value="Homocysteine-binding-like domain"/>
    <property type="match status" value="1"/>
</dbReference>
<dbReference type="PANTHER" id="PTHR11103">
    <property type="entry name" value="SLR1189 PROTEIN"/>
    <property type="match status" value="1"/>
</dbReference>